<feature type="transmembrane region" description="Helical" evidence="6">
    <location>
        <begin position="48"/>
        <end position="81"/>
    </location>
</feature>
<feature type="transmembrane region" description="Helical" evidence="6">
    <location>
        <begin position="345"/>
        <end position="364"/>
    </location>
</feature>
<reference evidence="7" key="1">
    <citation type="submission" date="2018-05" db="EMBL/GenBank/DDBJ databases">
        <authorList>
            <person name="Lanie J.A."/>
            <person name="Ng W.-L."/>
            <person name="Kazmierczak K.M."/>
            <person name="Andrzejewski T.M."/>
            <person name="Davidsen T.M."/>
            <person name="Wayne K.J."/>
            <person name="Tettelin H."/>
            <person name="Glass J.I."/>
            <person name="Rusch D."/>
            <person name="Podicherti R."/>
            <person name="Tsui H.-C.T."/>
            <person name="Winkler M.E."/>
        </authorList>
    </citation>
    <scope>NUCLEOTIDE SEQUENCE</scope>
</reference>
<protein>
    <recommendedName>
        <fullName evidence="8">Lipopolysaccharide export system permease protein LptF</fullName>
    </recommendedName>
</protein>
<feature type="transmembrane region" description="Helical" evidence="6">
    <location>
        <begin position="313"/>
        <end position="333"/>
    </location>
</feature>
<evidence type="ECO:0000313" key="7">
    <source>
        <dbReference type="EMBL" id="SVA21079.1"/>
    </source>
</evidence>
<feature type="transmembrane region" description="Helical" evidence="6">
    <location>
        <begin position="17"/>
        <end position="36"/>
    </location>
</feature>
<feature type="non-terminal residue" evidence="7">
    <location>
        <position position="1"/>
    </location>
</feature>
<dbReference type="AlphaFoldDB" id="A0A381TZ14"/>
<dbReference type="InterPro" id="IPR005495">
    <property type="entry name" value="LptG/LptF_permease"/>
</dbReference>
<feature type="transmembrane region" description="Helical" evidence="6">
    <location>
        <begin position="287"/>
        <end position="307"/>
    </location>
</feature>
<evidence type="ECO:0000256" key="1">
    <source>
        <dbReference type="ARBA" id="ARBA00004651"/>
    </source>
</evidence>
<evidence type="ECO:0008006" key="8">
    <source>
        <dbReference type="Google" id="ProtNLM"/>
    </source>
</evidence>
<gene>
    <name evidence="7" type="ORF">METZ01_LOCUS73933</name>
</gene>
<keyword evidence="3 6" id="KW-0812">Transmembrane</keyword>
<dbReference type="GO" id="GO:0015920">
    <property type="term" value="P:lipopolysaccharide transport"/>
    <property type="evidence" value="ECO:0007669"/>
    <property type="project" value="TreeGrafter"/>
</dbReference>
<dbReference type="Pfam" id="PF03739">
    <property type="entry name" value="LptF_LptG"/>
    <property type="match status" value="1"/>
</dbReference>
<sequence>MPINIINRYIIRELSKIFLIAVGALTAVLYLDKFLFIAENIVSRGVSILEVFLIMIYISPAYLALTIPISVLVASVATFNQFSASNEWVAMKSCHLSFTQIMRPVFVFSIFTYLLAVIIMVYALPWGNLAYKQKTYEIIKDRAVINIKPNIFNLDFKYLVILAKERHGQFQLMDIVIADTTRHKGPPPRIITADQAIILLDREALKIRLKLKKGTIHEVGDKLSEYQTINFDAYELNLGLPTTNQLEKEAMVGHRELSISLLLQQIKDFEKKGLPTYAAKVELSKKFAIPFTCLLFGLLGAPLGIHSSRGGKSGSFATSIVVIFLYYVGLIFMQNMGKSGEIEPYLSVWLPNIIVLGIIIYTSYKMQKDLPF</sequence>
<name>A0A381TZ14_9ZZZZ</name>
<proteinExistence type="predicted"/>
<comment type="subcellular location">
    <subcellularLocation>
        <location evidence="1">Cell membrane</location>
        <topology evidence="1">Multi-pass membrane protein</topology>
    </subcellularLocation>
</comment>
<evidence type="ECO:0000256" key="4">
    <source>
        <dbReference type="ARBA" id="ARBA00022989"/>
    </source>
</evidence>
<evidence type="ECO:0000256" key="6">
    <source>
        <dbReference type="SAM" id="Phobius"/>
    </source>
</evidence>
<organism evidence="7">
    <name type="scientific">marine metagenome</name>
    <dbReference type="NCBI Taxonomy" id="408172"/>
    <lineage>
        <taxon>unclassified sequences</taxon>
        <taxon>metagenomes</taxon>
        <taxon>ecological metagenomes</taxon>
    </lineage>
</organism>
<evidence type="ECO:0000256" key="5">
    <source>
        <dbReference type="ARBA" id="ARBA00023136"/>
    </source>
</evidence>
<feature type="transmembrane region" description="Helical" evidence="6">
    <location>
        <begin position="101"/>
        <end position="124"/>
    </location>
</feature>
<dbReference type="EMBL" id="UINC01005399">
    <property type="protein sequence ID" value="SVA21079.1"/>
    <property type="molecule type" value="Genomic_DNA"/>
</dbReference>
<evidence type="ECO:0000256" key="3">
    <source>
        <dbReference type="ARBA" id="ARBA00022692"/>
    </source>
</evidence>
<keyword evidence="4 6" id="KW-1133">Transmembrane helix</keyword>
<keyword evidence="2" id="KW-1003">Cell membrane</keyword>
<dbReference type="PANTHER" id="PTHR33529:SF6">
    <property type="entry name" value="YJGP_YJGQ FAMILY PERMEASE"/>
    <property type="match status" value="1"/>
</dbReference>
<keyword evidence="5 6" id="KW-0472">Membrane</keyword>
<dbReference type="GO" id="GO:0043190">
    <property type="term" value="C:ATP-binding cassette (ABC) transporter complex"/>
    <property type="evidence" value="ECO:0007669"/>
    <property type="project" value="TreeGrafter"/>
</dbReference>
<evidence type="ECO:0000256" key="2">
    <source>
        <dbReference type="ARBA" id="ARBA00022475"/>
    </source>
</evidence>
<dbReference type="PANTHER" id="PTHR33529">
    <property type="entry name" value="SLR0882 PROTEIN-RELATED"/>
    <property type="match status" value="1"/>
</dbReference>
<accession>A0A381TZ14</accession>
<feature type="non-terminal residue" evidence="7">
    <location>
        <position position="372"/>
    </location>
</feature>